<dbReference type="OrthoDB" id="245220at2"/>
<dbReference type="RefSeq" id="WP_145251420.1">
    <property type="nucleotide sequence ID" value="NZ_CP036278.1"/>
</dbReference>
<dbReference type="SUPFAM" id="SSF111369">
    <property type="entry name" value="HlyD-like secretion proteins"/>
    <property type="match status" value="2"/>
</dbReference>
<dbReference type="GO" id="GO:1990281">
    <property type="term" value="C:efflux pump complex"/>
    <property type="evidence" value="ECO:0007669"/>
    <property type="project" value="TreeGrafter"/>
</dbReference>
<dbReference type="InterPro" id="IPR058647">
    <property type="entry name" value="BSH_CzcB-like"/>
</dbReference>
<dbReference type="Gene3D" id="1.10.287.470">
    <property type="entry name" value="Helix hairpin bin"/>
    <property type="match status" value="1"/>
</dbReference>
<dbReference type="Pfam" id="PF25973">
    <property type="entry name" value="BSH_CzcB"/>
    <property type="match status" value="1"/>
</dbReference>
<dbReference type="EMBL" id="CP036278">
    <property type="protein sequence ID" value="QDU58891.1"/>
    <property type="molecule type" value="Genomic_DNA"/>
</dbReference>
<dbReference type="PANTHER" id="PTHR30469:SF15">
    <property type="entry name" value="HLYD FAMILY OF SECRETION PROTEINS"/>
    <property type="match status" value="1"/>
</dbReference>
<dbReference type="GO" id="GO:0015562">
    <property type="term" value="F:efflux transmembrane transporter activity"/>
    <property type="evidence" value="ECO:0007669"/>
    <property type="project" value="TreeGrafter"/>
</dbReference>
<dbReference type="Gene3D" id="2.40.30.170">
    <property type="match status" value="1"/>
</dbReference>
<dbReference type="PANTHER" id="PTHR30469">
    <property type="entry name" value="MULTIDRUG RESISTANCE PROTEIN MDTA"/>
    <property type="match status" value="1"/>
</dbReference>
<organism evidence="3 4">
    <name type="scientific">Aeoliella mucimassa</name>
    <dbReference type="NCBI Taxonomy" id="2527972"/>
    <lineage>
        <taxon>Bacteria</taxon>
        <taxon>Pseudomonadati</taxon>
        <taxon>Planctomycetota</taxon>
        <taxon>Planctomycetia</taxon>
        <taxon>Pirellulales</taxon>
        <taxon>Lacipirellulaceae</taxon>
        <taxon>Aeoliella</taxon>
    </lineage>
</organism>
<dbReference type="Gene3D" id="2.40.420.20">
    <property type="match status" value="1"/>
</dbReference>
<evidence type="ECO:0000313" key="4">
    <source>
        <dbReference type="Proteomes" id="UP000315750"/>
    </source>
</evidence>
<reference evidence="3 4" key="1">
    <citation type="submission" date="2019-02" db="EMBL/GenBank/DDBJ databases">
        <title>Deep-cultivation of Planctomycetes and their phenomic and genomic characterization uncovers novel biology.</title>
        <authorList>
            <person name="Wiegand S."/>
            <person name="Jogler M."/>
            <person name="Boedeker C."/>
            <person name="Pinto D."/>
            <person name="Vollmers J."/>
            <person name="Rivas-Marin E."/>
            <person name="Kohn T."/>
            <person name="Peeters S.H."/>
            <person name="Heuer A."/>
            <person name="Rast P."/>
            <person name="Oberbeckmann S."/>
            <person name="Bunk B."/>
            <person name="Jeske O."/>
            <person name="Meyerdierks A."/>
            <person name="Storesund J.E."/>
            <person name="Kallscheuer N."/>
            <person name="Luecker S."/>
            <person name="Lage O.M."/>
            <person name="Pohl T."/>
            <person name="Merkel B.J."/>
            <person name="Hornburger P."/>
            <person name="Mueller R.-W."/>
            <person name="Bruemmer F."/>
            <person name="Labrenz M."/>
            <person name="Spormann A.M."/>
            <person name="Op den Camp H."/>
            <person name="Overmann J."/>
            <person name="Amann R."/>
            <person name="Jetten M.S.M."/>
            <person name="Mascher T."/>
            <person name="Medema M.H."/>
            <person name="Devos D.P."/>
            <person name="Kaster A.-K."/>
            <person name="Ovreas L."/>
            <person name="Rohde M."/>
            <person name="Galperin M.Y."/>
            <person name="Jogler C."/>
        </authorList>
    </citation>
    <scope>NUCLEOTIDE SEQUENCE [LARGE SCALE GENOMIC DNA]</scope>
    <source>
        <strain evidence="3 4">Pan181</strain>
    </source>
</reference>
<dbReference type="KEGG" id="amuc:Pan181_51310"/>
<evidence type="ECO:0000256" key="1">
    <source>
        <dbReference type="ARBA" id="ARBA00009477"/>
    </source>
</evidence>
<dbReference type="AlphaFoldDB" id="A0A518AW23"/>
<gene>
    <name evidence="3" type="primary">macA</name>
    <name evidence="3" type="ORF">Pan181_51310</name>
</gene>
<evidence type="ECO:0000259" key="2">
    <source>
        <dbReference type="Pfam" id="PF25973"/>
    </source>
</evidence>
<evidence type="ECO:0000313" key="3">
    <source>
        <dbReference type="EMBL" id="QDU58891.1"/>
    </source>
</evidence>
<dbReference type="Gene3D" id="2.40.50.100">
    <property type="match status" value="1"/>
</dbReference>
<dbReference type="NCBIfam" id="TIGR01730">
    <property type="entry name" value="RND_mfp"/>
    <property type="match status" value="1"/>
</dbReference>
<accession>A0A518AW23</accession>
<protein>
    <submittedName>
        <fullName evidence="3">Macrolide export protein MacA</fullName>
    </submittedName>
</protein>
<feature type="domain" description="CzcB-like barrel-sandwich hybrid" evidence="2">
    <location>
        <begin position="57"/>
        <end position="211"/>
    </location>
</feature>
<proteinExistence type="inferred from homology"/>
<sequence>MITWFRYLRLPLLVAAIAGAVFYVRTRPVPVEVHEVETGPLVAEVMGTGTLEARVRATISPKISGRIAEVLVDQGDSIKAGELLARLDDDEWAKQVKVAEATIEAARASLGRFKAEQQQAQSTRVLAESEFNRMSELVGQNAVTQSEFDKAREALEVAKAGVTRADAALLEAEQQVVLAKESLAYQETRFADTRLLAPFDGLVIKRYRDAGAIAVPGSPIIDIISLDELWISAWVDETEMDRLKSDLPARVVFRSEPEKDYQGQVARLGKQSDRETREFVVDVRVVELPENWAIGQRAEVYIEWARTDEVTIVPERLVSRRNGQAGVYVVRKSRAEWQPIEIGLQGREEVEVTKGLAPGDKMVTPVRDNMSLEGRNVQLP</sequence>
<comment type="similarity">
    <text evidence="1">Belongs to the membrane fusion protein (MFP) (TC 8.A.1) family.</text>
</comment>
<dbReference type="Proteomes" id="UP000315750">
    <property type="component" value="Chromosome"/>
</dbReference>
<keyword evidence="4" id="KW-1185">Reference proteome</keyword>
<name>A0A518AW23_9BACT</name>
<dbReference type="InterPro" id="IPR006143">
    <property type="entry name" value="RND_pump_MFP"/>
</dbReference>